<comment type="similarity">
    <text evidence="4">Belongs to the GART family.</text>
</comment>
<accession>A0ABQ1NZP9</accession>
<dbReference type="PANTHER" id="PTHR43369:SF2">
    <property type="entry name" value="PHOSPHORIBOSYLGLYCINAMIDE FORMYLTRANSFERASE"/>
    <property type="match status" value="1"/>
</dbReference>
<protein>
    <recommendedName>
        <fullName evidence="4">Phosphoribosylglycinamide formyltransferase</fullName>
        <ecNumber evidence="4">2.1.2.2</ecNumber>
    </recommendedName>
    <alternativeName>
        <fullName evidence="4">5'-phosphoribosylglycinamide transformylase</fullName>
    </alternativeName>
    <alternativeName>
        <fullName evidence="4">GAR transformylase</fullName>
        <shortName evidence="4">GART</shortName>
    </alternativeName>
</protein>
<dbReference type="HAMAP" id="MF_01930">
    <property type="entry name" value="PurN"/>
    <property type="match status" value="1"/>
</dbReference>
<feature type="binding site" evidence="4">
    <location>
        <position position="66"/>
    </location>
    <ligand>
        <name>(6R)-10-formyltetrahydrofolate</name>
        <dbReference type="ChEBI" id="CHEBI:195366"/>
    </ligand>
</feature>
<comment type="pathway">
    <text evidence="1 4">Purine metabolism; IMP biosynthesis via de novo pathway; N(2)-formyl-N(1)-(5-phospho-D-ribosyl)glycinamide from N(1)-(5-phospho-D-ribosyl)glycinamide (10-formyl THF route): step 1/1.</text>
</comment>
<evidence type="ECO:0000256" key="1">
    <source>
        <dbReference type="ARBA" id="ARBA00005054"/>
    </source>
</evidence>
<dbReference type="Proteomes" id="UP000638188">
    <property type="component" value="Unassembled WGS sequence"/>
</dbReference>
<evidence type="ECO:0000313" key="7">
    <source>
        <dbReference type="Proteomes" id="UP000638188"/>
    </source>
</evidence>
<dbReference type="Gene3D" id="3.40.50.170">
    <property type="entry name" value="Formyl transferase, N-terminal domain"/>
    <property type="match status" value="1"/>
</dbReference>
<dbReference type="PANTHER" id="PTHR43369">
    <property type="entry name" value="PHOSPHORIBOSYLGLYCINAMIDE FORMYLTRANSFERASE"/>
    <property type="match status" value="1"/>
</dbReference>
<reference evidence="7" key="1">
    <citation type="journal article" date="2019" name="Int. J. Syst. Evol. Microbiol.">
        <title>The Global Catalogue of Microorganisms (GCM) 10K type strain sequencing project: providing services to taxonomists for standard genome sequencing and annotation.</title>
        <authorList>
            <consortium name="The Broad Institute Genomics Platform"/>
            <consortium name="The Broad Institute Genome Sequencing Center for Infectious Disease"/>
            <person name="Wu L."/>
            <person name="Ma J."/>
        </authorList>
    </citation>
    <scope>NUCLEOTIDE SEQUENCE [LARGE SCALE GENOMIC DNA]</scope>
    <source>
        <strain evidence="7">CGMCC 1.12482</strain>
    </source>
</reference>
<organism evidence="6 7">
    <name type="scientific">Halopseudomonas salina</name>
    <dbReference type="NCBI Taxonomy" id="1323744"/>
    <lineage>
        <taxon>Bacteria</taxon>
        <taxon>Pseudomonadati</taxon>
        <taxon>Pseudomonadota</taxon>
        <taxon>Gammaproteobacteria</taxon>
        <taxon>Pseudomonadales</taxon>
        <taxon>Pseudomonadaceae</taxon>
        <taxon>Halopseudomonas</taxon>
    </lineage>
</organism>
<dbReference type="NCBIfam" id="TIGR00639">
    <property type="entry name" value="PurN"/>
    <property type="match status" value="1"/>
</dbReference>
<feature type="site" description="Raises pKa of active site His" evidence="4">
    <location>
        <position position="146"/>
    </location>
</feature>
<evidence type="ECO:0000256" key="4">
    <source>
        <dbReference type="HAMAP-Rule" id="MF_01930"/>
    </source>
</evidence>
<dbReference type="EMBL" id="BMFF01000001">
    <property type="protein sequence ID" value="GGC86190.1"/>
    <property type="molecule type" value="Genomic_DNA"/>
</dbReference>
<feature type="active site" description="Proton donor" evidence="4">
    <location>
        <position position="110"/>
    </location>
</feature>
<sequence length="226" mass="25276">MTCRILVLISGSGTNLQALIDGLRVNPDEGQIVAVISNRPDALGLERARKANIPAVVVDHRAYADRETYDQVLIEQIDQFEPDLILLAGFMRILTEKFVSRYRGFLLNIHPSLLPKHKGLHTHQRVLDAKEDEHGSTVHFVTQELDGGPLIVQARISVLPDDTPASLATRVQQQEHLLYPLAMRWFIEGRLRLVNDQACLDGSAIAPEGLSLEDFNNDLREDPYAS</sequence>
<keyword evidence="2 4" id="KW-0808">Transferase</keyword>
<feature type="binding site" evidence="4">
    <location>
        <begin position="91"/>
        <end position="94"/>
    </location>
    <ligand>
        <name>(6R)-10-formyltetrahydrofolate</name>
        <dbReference type="ChEBI" id="CHEBI:195366"/>
    </ligand>
</feature>
<keyword evidence="3 4" id="KW-0658">Purine biosynthesis</keyword>
<dbReference type="InterPro" id="IPR002376">
    <property type="entry name" value="Formyl_transf_N"/>
</dbReference>
<feature type="binding site" evidence="4">
    <location>
        <begin position="13"/>
        <end position="15"/>
    </location>
    <ligand>
        <name>N(1)-(5-phospho-beta-D-ribosyl)glycinamide</name>
        <dbReference type="ChEBI" id="CHEBI:143788"/>
    </ligand>
</feature>
<gene>
    <name evidence="4 6" type="primary">purN</name>
    <name evidence="6" type="ORF">GCM10007418_02450</name>
</gene>
<evidence type="ECO:0000256" key="2">
    <source>
        <dbReference type="ARBA" id="ARBA00022679"/>
    </source>
</evidence>
<comment type="function">
    <text evidence="4">Catalyzes the transfer of a formyl group from 10-formyltetrahydrofolate to 5-phospho-ribosyl-glycinamide (GAR), producing 5-phospho-ribosyl-N-formylglycinamide (FGAR) and tetrahydrofolate.</text>
</comment>
<evidence type="ECO:0000259" key="5">
    <source>
        <dbReference type="Pfam" id="PF00551"/>
    </source>
</evidence>
<evidence type="ECO:0000313" key="6">
    <source>
        <dbReference type="EMBL" id="GGC86190.1"/>
    </source>
</evidence>
<feature type="domain" description="Formyl transferase N-terminal" evidence="5">
    <location>
        <begin position="4"/>
        <end position="182"/>
    </location>
</feature>
<comment type="catalytic activity">
    <reaction evidence="4">
        <text>N(1)-(5-phospho-beta-D-ribosyl)glycinamide + (6R)-10-formyltetrahydrofolate = N(2)-formyl-N(1)-(5-phospho-beta-D-ribosyl)glycinamide + (6S)-5,6,7,8-tetrahydrofolate + H(+)</text>
        <dbReference type="Rhea" id="RHEA:15053"/>
        <dbReference type="ChEBI" id="CHEBI:15378"/>
        <dbReference type="ChEBI" id="CHEBI:57453"/>
        <dbReference type="ChEBI" id="CHEBI:143788"/>
        <dbReference type="ChEBI" id="CHEBI:147286"/>
        <dbReference type="ChEBI" id="CHEBI:195366"/>
        <dbReference type="EC" id="2.1.2.2"/>
    </reaction>
</comment>
<dbReference type="InterPro" id="IPR036477">
    <property type="entry name" value="Formyl_transf_N_sf"/>
</dbReference>
<dbReference type="CDD" id="cd08645">
    <property type="entry name" value="FMT_core_GART"/>
    <property type="match status" value="1"/>
</dbReference>
<name>A0ABQ1NZP9_9GAMM</name>
<keyword evidence="7" id="KW-1185">Reference proteome</keyword>
<dbReference type="InterPro" id="IPR004607">
    <property type="entry name" value="GART"/>
</dbReference>
<dbReference type="Pfam" id="PF00551">
    <property type="entry name" value="Formyl_trans_N"/>
    <property type="match status" value="1"/>
</dbReference>
<dbReference type="SUPFAM" id="SSF53328">
    <property type="entry name" value="Formyltransferase"/>
    <property type="match status" value="1"/>
</dbReference>
<feature type="binding site" evidence="4">
    <location>
        <position position="108"/>
    </location>
    <ligand>
        <name>(6R)-10-formyltetrahydrofolate</name>
        <dbReference type="ChEBI" id="CHEBI:195366"/>
    </ligand>
</feature>
<comment type="caution">
    <text evidence="6">The sequence shown here is derived from an EMBL/GenBank/DDBJ whole genome shotgun (WGS) entry which is preliminary data.</text>
</comment>
<dbReference type="EC" id="2.1.2.2" evidence="4"/>
<dbReference type="RefSeq" id="WP_150277650.1">
    <property type="nucleotide sequence ID" value="NZ_BMFF01000001.1"/>
</dbReference>
<evidence type="ECO:0000256" key="3">
    <source>
        <dbReference type="ARBA" id="ARBA00022755"/>
    </source>
</evidence>
<proteinExistence type="inferred from homology"/>